<dbReference type="EMBL" id="LZSX01000003">
    <property type="protein sequence ID" value="OBB89167.1"/>
    <property type="molecule type" value="Genomic_DNA"/>
</dbReference>
<comment type="caution">
    <text evidence="6">The sequence shown here is derived from an EMBL/GenBank/DDBJ whole genome shotgun (WGS) entry which is preliminary data.</text>
</comment>
<evidence type="ECO:0000256" key="1">
    <source>
        <dbReference type="ARBA" id="ARBA00007358"/>
    </source>
</evidence>
<evidence type="ECO:0000259" key="4">
    <source>
        <dbReference type="Pfam" id="PF00465"/>
    </source>
</evidence>
<name>A0A1A0W125_9MYCO</name>
<dbReference type="Gene3D" id="3.40.50.1970">
    <property type="match status" value="1"/>
</dbReference>
<feature type="domain" description="Fe-containing alcohol dehydrogenase-like C-terminal" evidence="5">
    <location>
        <begin position="165"/>
        <end position="345"/>
    </location>
</feature>
<gene>
    <name evidence="6" type="ORF">A5760_23000</name>
</gene>
<keyword evidence="3" id="KW-0520">NAD</keyword>
<dbReference type="GO" id="GO:0004022">
    <property type="term" value="F:alcohol dehydrogenase (NAD+) activity"/>
    <property type="evidence" value="ECO:0007669"/>
    <property type="project" value="TreeGrafter"/>
</dbReference>
<dbReference type="Pfam" id="PF25137">
    <property type="entry name" value="ADH_Fe_C"/>
    <property type="match status" value="1"/>
</dbReference>
<evidence type="ECO:0000313" key="7">
    <source>
        <dbReference type="Proteomes" id="UP000091914"/>
    </source>
</evidence>
<evidence type="ECO:0000256" key="3">
    <source>
        <dbReference type="ARBA" id="ARBA00023027"/>
    </source>
</evidence>
<dbReference type="OrthoDB" id="3812122at2"/>
<sequence length="354" mass="37165">MKRFIYTALPTRVVFGSGTSAEVAQEVLRLGTSRVLLITGPDPRRRSAAVAVALGSLLVARFDRATMNTPTDITARALEVAKANGVDCVVSVGGGSSTGLSKALAVRAGYLQVIVPTTYAGSEVTPVLGETEGDIKTTRSSPDILPETVIYDPDLTLELPPDMTLTSAINAMAHAVEAMYSSESNPVIDGMALQAIRSITRALPVVIDHPRDDGGRAELLQSAWLAGVCMASVGMGLHHKLCHVLGGTFGLPHAPTHTVVLPYVMSYNRSAVPEVIQRIADAMQVSDAAVGLRDLVAQLGGPTSLQELGFRADDVQRAAELAASDPYPNPRTVTRNDLVTLLGAALAGQHPSDS</sequence>
<dbReference type="AlphaFoldDB" id="A0A1A0W125"/>
<dbReference type="SUPFAM" id="SSF56796">
    <property type="entry name" value="Dehydroquinate synthase-like"/>
    <property type="match status" value="1"/>
</dbReference>
<protein>
    <submittedName>
        <fullName evidence="6">Maleylacetate reductase</fullName>
    </submittedName>
</protein>
<dbReference type="InterPro" id="IPR039697">
    <property type="entry name" value="Alcohol_dehydrogenase_Fe"/>
</dbReference>
<dbReference type="InterPro" id="IPR034786">
    <property type="entry name" value="MAR"/>
</dbReference>
<dbReference type="Pfam" id="PF00465">
    <property type="entry name" value="Fe-ADH"/>
    <property type="match status" value="1"/>
</dbReference>
<dbReference type="InterPro" id="IPR056798">
    <property type="entry name" value="ADH_Fe_C"/>
</dbReference>
<evidence type="ECO:0000256" key="2">
    <source>
        <dbReference type="ARBA" id="ARBA00023002"/>
    </source>
</evidence>
<keyword evidence="2" id="KW-0560">Oxidoreductase</keyword>
<reference evidence="6 7" key="1">
    <citation type="submission" date="2016-06" db="EMBL/GenBank/DDBJ databases">
        <authorList>
            <person name="Kjaerup R.B."/>
            <person name="Dalgaard T.S."/>
            <person name="Juul-Madsen H.R."/>
        </authorList>
    </citation>
    <scope>NUCLEOTIDE SEQUENCE [LARGE SCALE GENOMIC DNA]</scope>
    <source>
        <strain evidence="6 7">852002-51834_SCH5396731</strain>
    </source>
</reference>
<dbReference type="GO" id="GO:0018506">
    <property type="term" value="F:maleylacetate reductase activity"/>
    <property type="evidence" value="ECO:0007669"/>
    <property type="project" value="InterPro"/>
</dbReference>
<dbReference type="RefSeq" id="WP_064877176.1">
    <property type="nucleotide sequence ID" value="NZ_LZSX01000003.1"/>
</dbReference>
<dbReference type="Proteomes" id="UP000091914">
    <property type="component" value="Unassembled WGS sequence"/>
</dbReference>
<dbReference type="CDD" id="cd08177">
    <property type="entry name" value="MAR"/>
    <property type="match status" value="1"/>
</dbReference>
<evidence type="ECO:0000313" key="6">
    <source>
        <dbReference type="EMBL" id="OBB89167.1"/>
    </source>
</evidence>
<dbReference type="Gene3D" id="1.20.1090.10">
    <property type="entry name" value="Dehydroquinate synthase-like - alpha domain"/>
    <property type="match status" value="1"/>
</dbReference>
<accession>A0A1A0W125</accession>
<dbReference type="InterPro" id="IPR001670">
    <property type="entry name" value="ADH_Fe/GldA"/>
</dbReference>
<dbReference type="PANTHER" id="PTHR11496">
    <property type="entry name" value="ALCOHOL DEHYDROGENASE"/>
    <property type="match status" value="1"/>
</dbReference>
<dbReference type="GO" id="GO:0046872">
    <property type="term" value="F:metal ion binding"/>
    <property type="evidence" value="ECO:0007669"/>
    <property type="project" value="InterPro"/>
</dbReference>
<organism evidence="6 7">
    <name type="scientific">Mycobacterium colombiense</name>
    <dbReference type="NCBI Taxonomy" id="339268"/>
    <lineage>
        <taxon>Bacteria</taxon>
        <taxon>Bacillati</taxon>
        <taxon>Actinomycetota</taxon>
        <taxon>Actinomycetes</taxon>
        <taxon>Mycobacteriales</taxon>
        <taxon>Mycobacteriaceae</taxon>
        <taxon>Mycobacterium</taxon>
        <taxon>Mycobacterium avium complex (MAC)</taxon>
    </lineage>
</organism>
<comment type="similarity">
    <text evidence="1">Belongs to the iron-containing alcohol dehydrogenase family.</text>
</comment>
<evidence type="ECO:0000259" key="5">
    <source>
        <dbReference type="Pfam" id="PF25137"/>
    </source>
</evidence>
<dbReference type="PANTHER" id="PTHR11496:SF102">
    <property type="entry name" value="ALCOHOL DEHYDROGENASE 4"/>
    <property type="match status" value="1"/>
</dbReference>
<feature type="domain" description="Alcohol dehydrogenase iron-type/glycerol dehydrogenase GldA" evidence="4">
    <location>
        <begin position="10"/>
        <end position="153"/>
    </location>
</feature>
<proteinExistence type="inferred from homology"/>